<dbReference type="KEGG" id="ace:Acel_0505"/>
<evidence type="ECO:0000256" key="5">
    <source>
        <dbReference type="ARBA" id="ARBA00023063"/>
    </source>
</evidence>
<dbReference type="Pfam" id="PF07690">
    <property type="entry name" value="MFS_1"/>
    <property type="match status" value="1"/>
</dbReference>
<feature type="transmembrane region" description="Helical" evidence="7">
    <location>
        <begin position="320"/>
        <end position="340"/>
    </location>
</feature>
<evidence type="ECO:0000256" key="7">
    <source>
        <dbReference type="SAM" id="Phobius"/>
    </source>
</evidence>
<dbReference type="InterPro" id="IPR020846">
    <property type="entry name" value="MFS_dom"/>
</dbReference>
<feature type="transmembrane region" description="Helical" evidence="7">
    <location>
        <begin position="120"/>
        <end position="146"/>
    </location>
</feature>
<dbReference type="SUPFAM" id="SSF103473">
    <property type="entry name" value="MFS general substrate transporter"/>
    <property type="match status" value="1"/>
</dbReference>
<evidence type="ECO:0000313" key="10">
    <source>
        <dbReference type="Proteomes" id="UP000008221"/>
    </source>
</evidence>
<proteinExistence type="inferred from homology"/>
<gene>
    <name evidence="9" type="ordered locus">Acel_0505</name>
</gene>
<comment type="similarity">
    <text evidence="2">Belongs to the major facilitator superfamily. Nitrate/nitrite porter (TC 2.A.1.8) family.</text>
</comment>
<evidence type="ECO:0000256" key="4">
    <source>
        <dbReference type="ARBA" id="ARBA00022989"/>
    </source>
</evidence>
<dbReference type="eggNOG" id="COG2223">
    <property type="taxonomic scope" value="Bacteria"/>
</dbReference>
<keyword evidence="4 7" id="KW-1133">Transmembrane helix</keyword>
<dbReference type="GO" id="GO:0015112">
    <property type="term" value="F:nitrate transmembrane transporter activity"/>
    <property type="evidence" value="ECO:0007669"/>
    <property type="project" value="InterPro"/>
</dbReference>
<feature type="transmembrane region" description="Helical" evidence="7">
    <location>
        <begin position="49"/>
        <end position="67"/>
    </location>
</feature>
<feature type="transmembrane region" description="Helical" evidence="7">
    <location>
        <begin position="406"/>
        <end position="427"/>
    </location>
</feature>
<evidence type="ECO:0000256" key="2">
    <source>
        <dbReference type="ARBA" id="ARBA00008432"/>
    </source>
</evidence>
<dbReference type="OrthoDB" id="9771451at2"/>
<dbReference type="GO" id="GO:0005886">
    <property type="term" value="C:plasma membrane"/>
    <property type="evidence" value="ECO:0007669"/>
    <property type="project" value="UniProtKB-SubCell"/>
</dbReference>
<keyword evidence="10" id="KW-1185">Reference proteome</keyword>
<dbReference type="PANTHER" id="PTHR23515">
    <property type="entry name" value="HIGH-AFFINITY NITRATE TRANSPORTER 2.3"/>
    <property type="match status" value="1"/>
</dbReference>
<evidence type="ECO:0000259" key="8">
    <source>
        <dbReference type="PROSITE" id="PS50850"/>
    </source>
</evidence>
<feature type="domain" description="Major facilitator superfamily (MFS) profile" evidence="8">
    <location>
        <begin position="21"/>
        <end position="432"/>
    </location>
</feature>
<dbReference type="RefSeq" id="WP_011719341.1">
    <property type="nucleotide sequence ID" value="NC_008578.1"/>
</dbReference>
<dbReference type="HOGENOM" id="CLU_001265_14_0_11"/>
<feature type="transmembrane region" description="Helical" evidence="7">
    <location>
        <begin position="253"/>
        <end position="276"/>
    </location>
</feature>
<dbReference type="EMBL" id="CP000481">
    <property type="protein sequence ID" value="ABK52278.1"/>
    <property type="molecule type" value="Genomic_DNA"/>
</dbReference>
<dbReference type="Gene3D" id="1.20.1250.20">
    <property type="entry name" value="MFS general substrate transporter like domains"/>
    <property type="match status" value="2"/>
</dbReference>
<feature type="transmembrane region" description="Helical" evidence="7">
    <location>
        <begin position="288"/>
        <end position="308"/>
    </location>
</feature>
<feature type="transmembrane region" description="Helical" evidence="7">
    <location>
        <begin position="88"/>
        <end position="108"/>
    </location>
</feature>
<dbReference type="Proteomes" id="UP000008221">
    <property type="component" value="Chromosome"/>
</dbReference>
<dbReference type="InParanoid" id="A0LS68"/>
<evidence type="ECO:0000313" key="9">
    <source>
        <dbReference type="EMBL" id="ABK52278.1"/>
    </source>
</evidence>
<accession>A0LS68</accession>
<protein>
    <submittedName>
        <fullName evidence="9">Major facilitator superfamily MFS_1</fullName>
    </submittedName>
</protein>
<evidence type="ECO:0000256" key="3">
    <source>
        <dbReference type="ARBA" id="ARBA00022692"/>
    </source>
</evidence>
<keyword evidence="6 7" id="KW-0472">Membrane</keyword>
<dbReference type="AlphaFoldDB" id="A0LS68"/>
<dbReference type="InterPro" id="IPR044772">
    <property type="entry name" value="NO3_transporter"/>
</dbReference>
<keyword evidence="5" id="KW-0534">Nitrate assimilation</keyword>
<evidence type="ECO:0000256" key="6">
    <source>
        <dbReference type="ARBA" id="ARBA00023136"/>
    </source>
</evidence>
<dbReference type="GO" id="GO:0042128">
    <property type="term" value="P:nitrate assimilation"/>
    <property type="evidence" value="ECO:0007669"/>
    <property type="project" value="UniProtKB-KW"/>
</dbReference>
<comment type="subcellular location">
    <subcellularLocation>
        <location evidence="1">Cell membrane</location>
        <topology evidence="1">Multi-pass membrane protein</topology>
    </subcellularLocation>
</comment>
<sequence length="437" mass="45644">MSSVQALPTVRGIVRGTRRRMLAMATMAFFAGFAGVSIFGPLVPKFRDLMGLSAAEAALLAAIPNLTGSLLRIPFGAAVDRFGGKRPFLVLLAAANLGVIGLLVTIATRYPDHLAGWYPLLLVLGALVGCGIATFSVGVGLLSYWFPKSMQGSAQGAYAGLGNTGPGISALLLPVAVAGIGMTAGYSIWFVILFAATIAFALLAYDGPWFQYRRAGRSLSGPEAAALGGSDLVPSGSATEALRRSARNGRTWVLVWYYFLSFGGFLALTAWLPSYWNGMYHVSLREAGILTAAFSLVSAFIRVPGGLLSDRITIRWASEGNFALMLAGLVVLAFSTQMWVSFTATIAIAVGMGLQNAIVFKLLPIYVPDGVGGAAGWVGGLGALGGFAVPPMIGLVTGAVSGPHSYGFGFLPFAGLVLLAFPVALWARRHFGAPTPR</sequence>
<dbReference type="PROSITE" id="PS50850">
    <property type="entry name" value="MFS"/>
    <property type="match status" value="1"/>
</dbReference>
<feature type="transmembrane region" description="Helical" evidence="7">
    <location>
        <begin position="21"/>
        <end position="43"/>
    </location>
</feature>
<organism evidence="9 10">
    <name type="scientific">Acidothermus cellulolyticus (strain ATCC 43068 / DSM 8971 / 11B)</name>
    <dbReference type="NCBI Taxonomy" id="351607"/>
    <lineage>
        <taxon>Bacteria</taxon>
        <taxon>Bacillati</taxon>
        <taxon>Actinomycetota</taxon>
        <taxon>Actinomycetes</taxon>
        <taxon>Acidothermales</taxon>
        <taxon>Acidothermaceae</taxon>
        <taxon>Acidothermus</taxon>
    </lineage>
</organism>
<keyword evidence="3 7" id="KW-0812">Transmembrane</keyword>
<evidence type="ECO:0000256" key="1">
    <source>
        <dbReference type="ARBA" id="ARBA00004651"/>
    </source>
</evidence>
<reference evidence="9 10" key="1">
    <citation type="journal article" date="2009" name="Genome Res.">
        <title>Complete genome of the cellulolytic thermophile Acidothermus cellulolyticus 11B provides insights into its ecophysiological and evolutionary adaptations.</title>
        <authorList>
            <person name="Barabote R.D."/>
            <person name="Xie G."/>
            <person name="Leu D.H."/>
            <person name="Normand P."/>
            <person name="Necsulea A."/>
            <person name="Daubin V."/>
            <person name="Medigue C."/>
            <person name="Adney W.S."/>
            <person name="Xu X.C."/>
            <person name="Lapidus A."/>
            <person name="Parales R.E."/>
            <person name="Detter C."/>
            <person name="Pujic P."/>
            <person name="Bruce D."/>
            <person name="Lavire C."/>
            <person name="Challacombe J.F."/>
            <person name="Brettin T.S."/>
            <person name="Berry A.M."/>
        </authorList>
    </citation>
    <scope>NUCLEOTIDE SEQUENCE [LARGE SCALE GENOMIC DNA]</scope>
    <source>
        <strain evidence="10">ATCC 43068 / DSM 8971 / 11B</strain>
    </source>
</reference>
<dbReference type="InterPro" id="IPR011701">
    <property type="entry name" value="MFS"/>
</dbReference>
<feature type="transmembrane region" description="Helical" evidence="7">
    <location>
        <begin position="346"/>
        <end position="367"/>
    </location>
</feature>
<feature type="transmembrane region" description="Helical" evidence="7">
    <location>
        <begin position="186"/>
        <end position="205"/>
    </location>
</feature>
<name>A0LS68_ACIC1</name>
<dbReference type="InterPro" id="IPR036259">
    <property type="entry name" value="MFS_trans_sf"/>
</dbReference>
<feature type="transmembrane region" description="Helical" evidence="7">
    <location>
        <begin position="374"/>
        <end position="400"/>
    </location>
</feature>
<dbReference type="STRING" id="351607.Acel_0505"/>
<feature type="transmembrane region" description="Helical" evidence="7">
    <location>
        <begin position="158"/>
        <end position="180"/>
    </location>
</feature>
<dbReference type="FunCoup" id="A0LS68">
    <property type="interactions" value="7"/>
</dbReference>